<evidence type="ECO:0000313" key="16">
    <source>
        <dbReference type="Proteomes" id="UP001381693"/>
    </source>
</evidence>
<keyword evidence="8" id="KW-1133">Transmembrane helix</keyword>
<evidence type="ECO:0000256" key="3">
    <source>
        <dbReference type="ARBA" id="ARBA00008919"/>
    </source>
</evidence>
<keyword evidence="6 12" id="KW-0812">Transmembrane</keyword>
<keyword evidence="5 12" id="KW-0808">Transferase</keyword>
<dbReference type="PANTHER" id="PTHR48438">
    <property type="entry name" value="ALPHA-(1,3)-FUCOSYLTRANSFERASE C-RELATED"/>
    <property type="match status" value="1"/>
</dbReference>
<evidence type="ECO:0000259" key="14">
    <source>
        <dbReference type="Pfam" id="PF17039"/>
    </source>
</evidence>
<keyword evidence="9 12" id="KW-0333">Golgi apparatus</keyword>
<dbReference type="InterPro" id="IPR038577">
    <property type="entry name" value="GT10-like_C_sf"/>
</dbReference>
<feature type="domain" description="Fucosyltransferase N-terminal" evidence="14">
    <location>
        <begin position="104"/>
        <end position="214"/>
    </location>
</feature>
<evidence type="ECO:0000256" key="12">
    <source>
        <dbReference type="RuleBase" id="RU003832"/>
    </source>
</evidence>
<dbReference type="AlphaFoldDB" id="A0AAN8XA19"/>
<dbReference type="InterPro" id="IPR055270">
    <property type="entry name" value="Glyco_tran_10_C"/>
</dbReference>
<evidence type="ECO:0000256" key="7">
    <source>
        <dbReference type="ARBA" id="ARBA00022968"/>
    </source>
</evidence>
<comment type="pathway">
    <text evidence="2">Protein modification; protein glycosylation.</text>
</comment>
<evidence type="ECO:0000256" key="8">
    <source>
        <dbReference type="ARBA" id="ARBA00022989"/>
    </source>
</evidence>
<dbReference type="PANTHER" id="PTHR48438:SF1">
    <property type="entry name" value="ALPHA-(1,3)-FUCOSYLTRANSFERASE C-RELATED"/>
    <property type="match status" value="1"/>
</dbReference>
<dbReference type="GO" id="GO:0032580">
    <property type="term" value="C:Golgi cisterna membrane"/>
    <property type="evidence" value="ECO:0007669"/>
    <property type="project" value="UniProtKB-SubCell"/>
</dbReference>
<accession>A0AAN8XA19</accession>
<evidence type="ECO:0000256" key="10">
    <source>
        <dbReference type="ARBA" id="ARBA00023136"/>
    </source>
</evidence>
<sequence>PFVSFATTLVKEAVNTSEIPITGNTHKPNENILSNTKNVQHATTTKVQETSVDSYEVMPIREPGDSNFPFEDKRTPRVFNTSVDIFKEIPRELDPRNPNNPPLKKILFWNDAYGQKHFGFGFGQEPFHRAGCRVKTCMTTGNRNRFPLEEFDAVIWHFRSNDKSLPSYRSPHTRYVFWMMESASHLYGNIKQYNGTFNWTFTYRLDSDFPNPYGKVYRRHEPLPMTHVDLSKKTKFAAWFVSNCATIGGRRSFIDTLEKWIDIDIYGACGALKCDRKDQWSTCYKMLEKDYKFYFSFENSLCKDYATEKFFNILKLNIIPVVYGLGSYHLQAPPHSYINALNFPSAKALADYLLYLSKNQTAYEEYFQWKRFHYQPTQWEKVARPWCQLCEQLHIDNTKNVYDLHKWFVEDSKCKTRSSPEIHKLISE</sequence>
<comment type="subcellular location">
    <subcellularLocation>
        <location evidence="1 12">Golgi apparatus</location>
        <location evidence="1 12">Golgi stack membrane</location>
        <topology evidence="1 12">Single-pass type II membrane protein</topology>
    </subcellularLocation>
</comment>
<dbReference type="GO" id="GO:0008417">
    <property type="term" value="F:fucosyltransferase activity"/>
    <property type="evidence" value="ECO:0007669"/>
    <property type="project" value="InterPro"/>
</dbReference>
<dbReference type="Gene3D" id="3.40.50.11660">
    <property type="entry name" value="Glycosyl transferase family 10, C-terminal domain"/>
    <property type="match status" value="1"/>
</dbReference>
<dbReference type="FunFam" id="3.40.50.11660:FF:000004">
    <property type="entry name" value="Glycoprotein 3-alpha-L-fucosyltransferase A"/>
    <property type="match status" value="1"/>
</dbReference>
<dbReference type="SUPFAM" id="SSF53756">
    <property type="entry name" value="UDP-Glycosyltransferase/glycogen phosphorylase"/>
    <property type="match status" value="1"/>
</dbReference>
<comment type="caution">
    <text evidence="15">The sequence shown here is derived from an EMBL/GenBank/DDBJ whole genome shotgun (WGS) entry which is preliminary data.</text>
</comment>
<evidence type="ECO:0000256" key="1">
    <source>
        <dbReference type="ARBA" id="ARBA00004447"/>
    </source>
</evidence>
<keyword evidence="4 12" id="KW-0328">Glycosyltransferase</keyword>
<keyword evidence="11" id="KW-0325">Glycoprotein</keyword>
<evidence type="ECO:0000256" key="5">
    <source>
        <dbReference type="ARBA" id="ARBA00022679"/>
    </source>
</evidence>
<evidence type="ECO:0000256" key="9">
    <source>
        <dbReference type="ARBA" id="ARBA00023034"/>
    </source>
</evidence>
<comment type="similarity">
    <text evidence="3 12">Belongs to the glycosyltransferase 10 family.</text>
</comment>
<keyword evidence="10" id="KW-0472">Membrane</keyword>
<dbReference type="EMBL" id="JAXCGZ010010249">
    <property type="protein sequence ID" value="KAK7075689.1"/>
    <property type="molecule type" value="Genomic_DNA"/>
</dbReference>
<feature type="non-terminal residue" evidence="15">
    <location>
        <position position="1"/>
    </location>
</feature>
<dbReference type="Pfam" id="PF17039">
    <property type="entry name" value="Glyco_tran_10_N"/>
    <property type="match status" value="1"/>
</dbReference>
<keyword evidence="7" id="KW-0735">Signal-anchor</keyword>
<evidence type="ECO:0000256" key="11">
    <source>
        <dbReference type="ARBA" id="ARBA00023180"/>
    </source>
</evidence>
<dbReference type="InterPro" id="IPR001503">
    <property type="entry name" value="Glyco_trans_10"/>
</dbReference>
<keyword evidence="16" id="KW-1185">Reference proteome</keyword>
<dbReference type="Pfam" id="PF00852">
    <property type="entry name" value="Glyco_transf_10"/>
    <property type="match status" value="1"/>
</dbReference>
<protein>
    <recommendedName>
        <fullName evidence="12">Fucosyltransferase</fullName>
        <ecNumber evidence="12">2.4.1.-</ecNumber>
    </recommendedName>
</protein>
<dbReference type="EC" id="2.4.1.-" evidence="12"/>
<organism evidence="15 16">
    <name type="scientific">Halocaridina rubra</name>
    <name type="common">Hawaiian red shrimp</name>
    <dbReference type="NCBI Taxonomy" id="373956"/>
    <lineage>
        <taxon>Eukaryota</taxon>
        <taxon>Metazoa</taxon>
        <taxon>Ecdysozoa</taxon>
        <taxon>Arthropoda</taxon>
        <taxon>Crustacea</taxon>
        <taxon>Multicrustacea</taxon>
        <taxon>Malacostraca</taxon>
        <taxon>Eumalacostraca</taxon>
        <taxon>Eucarida</taxon>
        <taxon>Decapoda</taxon>
        <taxon>Pleocyemata</taxon>
        <taxon>Caridea</taxon>
        <taxon>Atyoidea</taxon>
        <taxon>Atyidae</taxon>
        <taxon>Halocaridina</taxon>
    </lineage>
</organism>
<evidence type="ECO:0000256" key="6">
    <source>
        <dbReference type="ARBA" id="ARBA00022692"/>
    </source>
</evidence>
<evidence type="ECO:0000256" key="4">
    <source>
        <dbReference type="ARBA" id="ARBA00022676"/>
    </source>
</evidence>
<gene>
    <name evidence="15" type="primary">FUT7_5</name>
    <name evidence="15" type="ORF">SK128_028376</name>
</gene>
<evidence type="ECO:0000256" key="2">
    <source>
        <dbReference type="ARBA" id="ARBA00004922"/>
    </source>
</evidence>
<proteinExistence type="inferred from homology"/>
<dbReference type="Proteomes" id="UP001381693">
    <property type="component" value="Unassembled WGS sequence"/>
</dbReference>
<feature type="domain" description="Fucosyltransferase C-terminal" evidence="13">
    <location>
        <begin position="231"/>
        <end position="407"/>
    </location>
</feature>
<evidence type="ECO:0000259" key="13">
    <source>
        <dbReference type="Pfam" id="PF00852"/>
    </source>
</evidence>
<reference evidence="15 16" key="1">
    <citation type="submission" date="2023-11" db="EMBL/GenBank/DDBJ databases">
        <title>Halocaridina rubra genome assembly.</title>
        <authorList>
            <person name="Smith C."/>
        </authorList>
    </citation>
    <scope>NUCLEOTIDE SEQUENCE [LARGE SCALE GENOMIC DNA]</scope>
    <source>
        <strain evidence="15">EP-1</strain>
        <tissue evidence="15">Whole</tissue>
    </source>
</reference>
<evidence type="ECO:0000313" key="15">
    <source>
        <dbReference type="EMBL" id="KAK7075689.1"/>
    </source>
</evidence>
<dbReference type="InterPro" id="IPR031481">
    <property type="entry name" value="Glyco_tran_10_N"/>
</dbReference>
<name>A0AAN8XA19_HALRR</name>